<organism evidence="1">
    <name type="scientific">Proteinivorax hydrogeniformans</name>
    <dbReference type="NCBI Taxonomy" id="1826727"/>
    <lineage>
        <taxon>Bacteria</taxon>
        <taxon>Bacillati</taxon>
        <taxon>Bacillota</taxon>
        <taxon>Clostridia</taxon>
        <taxon>Eubacteriales</taxon>
        <taxon>Proteinivoracaceae</taxon>
        <taxon>Proteinivorax</taxon>
    </lineage>
</organism>
<dbReference type="AlphaFoldDB" id="A0AAU8HX18"/>
<name>A0AAU8HX18_9FIRM</name>
<dbReference type="RefSeq" id="WP_353894454.1">
    <property type="nucleotide sequence ID" value="NZ_CP159485.1"/>
</dbReference>
<reference evidence="1" key="1">
    <citation type="journal article" date="2018" name="Antonie Van Leeuwenhoek">
        <title>Proteinivorax hydrogeniformans sp. nov., an anaerobic, haloalkaliphilic bacterium fermenting proteinaceous compounds with high hydrogen production.</title>
        <authorList>
            <person name="Boltyanskaya Y."/>
            <person name="Detkova E."/>
            <person name="Pimenov N."/>
            <person name="Kevbrin V."/>
        </authorList>
    </citation>
    <scope>NUCLEOTIDE SEQUENCE</scope>
    <source>
        <strain evidence="1">Z-710</strain>
    </source>
</reference>
<gene>
    <name evidence="1" type="ORF">PRVXH_001259</name>
</gene>
<sequence>MDYEYDNILRLAKKHDLKKIMVMRNSWSNCNWCIVNKVVFKPDGKYGFAYGHIHYNNGDTPNGSIPCAGTYAWRVIKVLEDDLEVEYLPEKKR</sequence>
<proteinExistence type="predicted"/>
<reference evidence="1" key="2">
    <citation type="submission" date="2024-06" db="EMBL/GenBank/DDBJ databases">
        <authorList>
            <person name="Petrova K.O."/>
            <person name="Toshchakov S.V."/>
            <person name="Boltjanskaja Y.V."/>
            <person name="Kevbrin V.V."/>
        </authorList>
    </citation>
    <scope>NUCLEOTIDE SEQUENCE</scope>
    <source>
        <strain evidence="1">Z-710</strain>
    </source>
</reference>
<evidence type="ECO:0000313" key="1">
    <source>
        <dbReference type="EMBL" id="XCI29907.1"/>
    </source>
</evidence>
<protein>
    <submittedName>
        <fullName evidence="1">Uncharacterized protein</fullName>
    </submittedName>
</protein>
<accession>A0AAU8HX18</accession>
<dbReference type="EMBL" id="CP159485">
    <property type="protein sequence ID" value="XCI29907.1"/>
    <property type="molecule type" value="Genomic_DNA"/>
</dbReference>